<dbReference type="InterPro" id="IPR051449">
    <property type="entry name" value="ABC-2_transporter_component"/>
</dbReference>
<comment type="caution">
    <text evidence="10">The sequence shown here is derived from an EMBL/GenBank/DDBJ whole genome shotgun (WGS) entry which is preliminary data.</text>
</comment>
<accession>A0A933W3T5</accession>
<evidence type="ECO:0000313" key="11">
    <source>
        <dbReference type="Proteomes" id="UP000696931"/>
    </source>
</evidence>
<comment type="subcellular location">
    <subcellularLocation>
        <location evidence="1 8">Cell membrane</location>
        <topology evidence="1 8">Multi-pass membrane protein</topology>
    </subcellularLocation>
</comment>
<dbReference type="PRINTS" id="PR00164">
    <property type="entry name" value="ABC2TRNSPORT"/>
</dbReference>
<organism evidence="10 11">
    <name type="scientific">Eiseniibacteriota bacterium</name>
    <dbReference type="NCBI Taxonomy" id="2212470"/>
    <lineage>
        <taxon>Bacteria</taxon>
        <taxon>Candidatus Eiseniibacteriota</taxon>
    </lineage>
</organism>
<dbReference type="Proteomes" id="UP000696931">
    <property type="component" value="Unassembled WGS sequence"/>
</dbReference>
<evidence type="ECO:0000256" key="1">
    <source>
        <dbReference type="ARBA" id="ARBA00004651"/>
    </source>
</evidence>
<evidence type="ECO:0000256" key="2">
    <source>
        <dbReference type="ARBA" id="ARBA00007783"/>
    </source>
</evidence>
<dbReference type="InterPro" id="IPR047817">
    <property type="entry name" value="ABC2_TM_bact-type"/>
</dbReference>
<keyword evidence="6 8" id="KW-1133">Transmembrane helix</keyword>
<dbReference type="Pfam" id="PF12698">
    <property type="entry name" value="ABC2_membrane_3"/>
    <property type="match status" value="1"/>
</dbReference>
<feature type="domain" description="ABC transmembrane type-2" evidence="9">
    <location>
        <begin position="129"/>
        <end position="364"/>
    </location>
</feature>
<feature type="transmembrane region" description="Helical" evidence="8">
    <location>
        <begin position="252"/>
        <end position="275"/>
    </location>
</feature>
<name>A0A933W3T5_UNCEI</name>
<proteinExistence type="inferred from homology"/>
<reference evidence="10" key="1">
    <citation type="submission" date="2020-07" db="EMBL/GenBank/DDBJ databases">
        <title>Huge and variable diversity of episymbiotic CPR bacteria and DPANN archaea in groundwater ecosystems.</title>
        <authorList>
            <person name="He C.Y."/>
            <person name="Keren R."/>
            <person name="Whittaker M."/>
            <person name="Farag I.F."/>
            <person name="Doudna J."/>
            <person name="Cate J.H.D."/>
            <person name="Banfield J.F."/>
        </authorList>
    </citation>
    <scope>NUCLEOTIDE SEQUENCE</scope>
    <source>
        <strain evidence="10">NC_groundwater_1813_Pr3_B-0.1um_71_17</strain>
    </source>
</reference>
<dbReference type="InterPro" id="IPR000412">
    <property type="entry name" value="ABC_2_transport"/>
</dbReference>
<feature type="transmembrane region" description="Helical" evidence="8">
    <location>
        <begin position="339"/>
        <end position="357"/>
    </location>
</feature>
<keyword evidence="7 8" id="KW-0472">Membrane</keyword>
<keyword evidence="4 8" id="KW-1003">Cell membrane</keyword>
<evidence type="ECO:0000259" key="9">
    <source>
        <dbReference type="PROSITE" id="PS51012"/>
    </source>
</evidence>
<gene>
    <name evidence="10" type="ORF">HZA61_12465</name>
</gene>
<sequence length="366" mass="40129">MVRKEFVQMRRDPATLRLVLLVPLMQMLIFGYAIRTDVRNLPTVAFDQSRTQESRALVQRLTATGNFVLREQAESYDDAVRAVDAGHARAAFVIPESYARDLKRGRPTQVQVLVDASDPTSSASAIGAAQMVGQQLNVEIVRQRTGANLASGLPIDVRVRPLYNPALRSAVFVVPGIIGMILSNILIMLTSLSLVRERETGTLEQLIVTPLARSEIMLGKIAPYVLVGYIQMTTVLVAGHLIFQVPLRGPLLALYAVTFLFITANLGLGLWISTLGRTQTAVTQSAIFIMLPNVLLSGFMFPREAMPPLAQGIGALIPLTYYLQLVRGILLKGAGLAEMWPQALALALFAVAFFTFATQRFHKTLE</sequence>
<evidence type="ECO:0000256" key="4">
    <source>
        <dbReference type="ARBA" id="ARBA00022475"/>
    </source>
</evidence>
<comment type="similarity">
    <text evidence="2 8">Belongs to the ABC-2 integral membrane protein family.</text>
</comment>
<dbReference type="PANTHER" id="PTHR30294:SF29">
    <property type="entry name" value="MULTIDRUG ABC TRANSPORTER PERMEASE YBHS-RELATED"/>
    <property type="match status" value="1"/>
</dbReference>
<dbReference type="GO" id="GO:0043190">
    <property type="term" value="C:ATP-binding cassette (ABC) transporter complex"/>
    <property type="evidence" value="ECO:0007669"/>
    <property type="project" value="InterPro"/>
</dbReference>
<evidence type="ECO:0000256" key="6">
    <source>
        <dbReference type="ARBA" id="ARBA00022989"/>
    </source>
</evidence>
<evidence type="ECO:0000256" key="5">
    <source>
        <dbReference type="ARBA" id="ARBA00022692"/>
    </source>
</evidence>
<keyword evidence="3 8" id="KW-0813">Transport</keyword>
<dbReference type="EMBL" id="JACRIW010000090">
    <property type="protein sequence ID" value="MBI5170293.1"/>
    <property type="molecule type" value="Genomic_DNA"/>
</dbReference>
<evidence type="ECO:0000313" key="10">
    <source>
        <dbReference type="EMBL" id="MBI5170293.1"/>
    </source>
</evidence>
<feature type="transmembrane region" description="Helical" evidence="8">
    <location>
        <begin position="313"/>
        <end position="333"/>
    </location>
</feature>
<protein>
    <recommendedName>
        <fullName evidence="8">Transport permease protein</fullName>
    </recommendedName>
</protein>
<dbReference type="PROSITE" id="PS51012">
    <property type="entry name" value="ABC_TM2"/>
    <property type="match status" value="1"/>
</dbReference>
<dbReference type="AlphaFoldDB" id="A0A933W3T5"/>
<feature type="transmembrane region" description="Helical" evidence="8">
    <location>
        <begin position="170"/>
        <end position="195"/>
    </location>
</feature>
<feature type="transmembrane region" description="Helical" evidence="8">
    <location>
        <begin position="14"/>
        <end position="34"/>
    </location>
</feature>
<feature type="transmembrane region" description="Helical" evidence="8">
    <location>
        <begin position="281"/>
        <end position="301"/>
    </location>
</feature>
<feature type="transmembrane region" description="Helical" evidence="8">
    <location>
        <begin position="221"/>
        <end position="243"/>
    </location>
</feature>
<dbReference type="GO" id="GO:0140359">
    <property type="term" value="F:ABC-type transporter activity"/>
    <property type="evidence" value="ECO:0007669"/>
    <property type="project" value="InterPro"/>
</dbReference>
<dbReference type="PANTHER" id="PTHR30294">
    <property type="entry name" value="MEMBRANE COMPONENT OF ABC TRANSPORTER YHHJ-RELATED"/>
    <property type="match status" value="1"/>
</dbReference>
<evidence type="ECO:0000256" key="3">
    <source>
        <dbReference type="ARBA" id="ARBA00022448"/>
    </source>
</evidence>
<keyword evidence="5 8" id="KW-0812">Transmembrane</keyword>
<evidence type="ECO:0000256" key="8">
    <source>
        <dbReference type="RuleBase" id="RU361157"/>
    </source>
</evidence>
<dbReference type="InterPro" id="IPR013525">
    <property type="entry name" value="ABC2_TM"/>
</dbReference>
<dbReference type="Gene3D" id="3.40.1710.10">
    <property type="entry name" value="abc type-2 transporter like domain"/>
    <property type="match status" value="1"/>
</dbReference>
<evidence type="ECO:0000256" key="7">
    <source>
        <dbReference type="ARBA" id="ARBA00023136"/>
    </source>
</evidence>